<organism evidence="1 2">
    <name type="scientific">Coraliomargarita algicola</name>
    <dbReference type="NCBI Taxonomy" id="3092156"/>
    <lineage>
        <taxon>Bacteria</taxon>
        <taxon>Pseudomonadati</taxon>
        <taxon>Verrucomicrobiota</taxon>
        <taxon>Opitutia</taxon>
        <taxon>Puniceicoccales</taxon>
        <taxon>Coraliomargaritaceae</taxon>
        <taxon>Coraliomargarita</taxon>
    </lineage>
</organism>
<evidence type="ECO:0008006" key="3">
    <source>
        <dbReference type="Google" id="ProtNLM"/>
    </source>
</evidence>
<dbReference type="Proteomes" id="UP001324993">
    <property type="component" value="Chromosome"/>
</dbReference>
<evidence type="ECO:0000313" key="2">
    <source>
        <dbReference type="Proteomes" id="UP001324993"/>
    </source>
</evidence>
<reference evidence="1 2" key="1">
    <citation type="submission" date="2023-11" db="EMBL/GenBank/DDBJ databases">
        <title>Coraliomargarita sp. nov., isolated from marine algae.</title>
        <authorList>
            <person name="Lee J.K."/>
            <person name="Baek J.H."/>
            <person name="Kim J.M."/>
            <person name="Choi D.G."/>
            <person name="Jeon C.O."/>
        </authorList>
    </citation>
    <scope>NUCLEOTIDE SEQUENCE [LARGE SCALE GENOMIC DNA]</scope>
    <source>
        <strain evidence="1 2">J2-16</strain>
    </source>
</reference>
<dbReference type="EMBL" id="CP138858">
    <property type="protein sequence ID" value="WPJ96440.1"/>
    <property type="molecule type" value="Genomic_DNA"/>
</dbReference>
<evidence type="ECO:0000313" key="1">
    <source>
        <dbReference type="EMBL" id="WPJ96440.1"/>
    </source>
</evidence>
<accession>A0ABZ0RNW5</accession>
<dbReference type="RefSeq" id="WP_319833299.1">
    <property type="nucleotide sequence ID" value="NZ_CP138858.1"/>
</dbReference>
<proteinExistence type="predicted"/>
<sequence>MPKIQLYVGLLIGLYFCNTTQASIRFIQFSGVGNASGEVNSVAYNNEDWLVELGVEDEVTDSSTNNDVGQFVGAVTSAVLVLGETTYHLAGDTLEGQISITAVEGSANYGSINWNPASGGYLTFYATLSLVKPVIFTNQNALGSLVTGSSAINSQSNGNSSNASFQVYMDPHLPEYSQPGLIGANGESIELFVNAPSGSGEMAIAITEVSVIPEPSASIAILGLISACMVGMRRH</sequence>
<protein>
    <recommendedName>
        <fullName evidence="3">PEP-CTERM protein-sorting domain-containing protein</fullName>
    </recommendedName>
</protein>
<gene>
    <name evidence="1" type="ORF">SH580_01830</name>
</gene>
<keyword evidence="2" id="KW-1185">Reference proteome</keyword>
<name>A0ABZ0RNW5_9BACT</name>